<reference evidence="2" key="1">
    <citation type="journal article" date="2019" name="Int. J. Syst. Evol. Microbiol.">
        <title>The Global Catalogue of Microorganisms (GCM) 10K type strain sequencing project: providing services to taxonomists for standard genome sequencing and annotation.</title>
        <authorList>
            <consortium name="The Broad Institute Genomics Platform"/>
            <consortium name="The Broad Institute Genome Sequencing Center for Infectious Disease"/>
            <person name="Wu L."/>
            <person name="Ma J."/>
        </authorList>
    </citation>
    <scope>NUCLEOTIDE SEQUENCE [LARGE SCALE GENOMIC DNA]</scope>
    <source>
        <strain evidence="2">JCM 18053</strain>
    </source>
</reference>
<keyword evidence="2" id="KW-1185">Reference proteome</keyword>
<dbReference type="EMBL" id="BAABIA010000003">
    <property type="protein sequence ID" value="GAA5139348.1"/>
    <property type="molecule type" value="Genomic_DNA"/>
</dbReference>
<gene>
    <name evidence="1" type="ORF">GCM10023213_19870</name>
</gene>
<dbReference type="RefSeq" id="WP_345736214.1">
    <property type="nucleotide sequence ID" value="NZ_BAABIA010000003.1"/>
</dbReference>
<name>A0ABP9P701_9BACT</name>
<dbReference type="Proteomes" id="UP001499852">
    <property type="component" value="Unassembled WGS sequence"/>
</dbReference>
<protein>
    <submittedName>
        <fullName evidence="1">Uncharacterized protein</fullName>
    </submittedName>
</protein>
<accession>A0ABP9P701</accession>
<organism evidence="1 2">
    <name type="scientific">Prosthecobacter algae</name>
    <dbReference type="NCBI Taxonomy" id="1144682"/>
    <lineage>
        <taxon>Bacteria</taxon>
        <taxon>Pseudomonadati</taxon>
        <taxon>Verrucomicrobiota</taxon>
        <taxon>Verrucomicrobiia</taxon>
        <taxon>Verrucomicrobiales</taxon>
        <taxon>Verrucomicrobiaceae</taxon>
        <taxon>Prosthecobacter</taxon>
    </lineage>
</organism>
<comment type="caution">
    <text evidence="1">The sequence shown here is derived from an EMBL/GenBank/DDBJ whole genome shotgun (WGS) entry which is preliminary data.</text>
</comment>
<sequence length="63" mass="6929">MITDIQRRQLETLEKARALCEAEGIITKVEGHGVLLLCLPVYGAPEAEQLLLQATDRDPRKGG</sequence>
<evidence type="ECO:0000313" key="1">
    <source>
        <dbReference type="EMBL" id="GAA5139348.1"/>
    </source>
</evidence>
<evidence type="ECO:0000313" key="2">
    <source>
        <dbReference type="Proteomes" id="UP001499852"/>
    </source>
</evidence>
<proteinExistence type="predicted"/>